<proteinExistence type="predicted"/>
<dbReference type="EMBL" id="QFFJ01000001">
    <property type="protein sequence ID" value="RBL91938.1"/>
    <property type="molecule type" value="Genomic_DNA"/>
</dbReference>
<name>A0A365Y0V5_9BACT</name>
<evidence type="ECO:0000313" key="1">
    <source>
        <dbReference type="EMBL" id="RBL91938.1"/>
    </source>
</evidence>
<gene>
    <name evidence="1" type="ORF">DF182_04880</name>
</gene>
<dbReference type="Proteomes" id="UP000253410">
    <property type="component" value="Unassembled WGS sequence"/>
</dbReference>
<reference evidence="1 2" key="1">
    <citation type="submission" date="2018-05" db="EMBL/GenBank/DDBJ databases">
        <title>Chitinophaga sp. K3CV102501T nov., isolated from isolated from a monsoon evergreen broad-leaved forest soil.</title>
        <authorList>
            <person name="Lv Y."/>
        </authorList>
    </citation>
    <scope>NUCLEOTIDE SEQUENCE [LARGE SCALE GENOMIC DNA]</scope>
    <source>
        <strain evidence="1 2">GDMCC 1.1325</strain>
    </source>
</reference>
<protein>
    <submittedName>
        <fullName evidence="1">Uncharacterized protein</fullName>
    </submittedName>
</protein>
<organism evidence="1 2">
    <name type="scientific">Chitinophaga flava</name>
    <dbReference type="NCBI Taxonomy" id="2259036"/>
    <lineage>
        <taxon>Bacteria</taxon>
        <taxon>Pseudomonadati</taxon>
        <taxon>Bacteroidota</taxon>
        <taxon>Chitinophagia</taxon>
        <taxon>Chitinophagales</taxon>
        <taxon>Chitinophagaceae</taxon>
        <taxon>Chitinophaga</taxon>
    </lineage>
</organism>
<keyword evidence="2" id="KW-1185">Reference proteome</keyword>
<evidence type="ECO:0000313" key="2">
    <source>
        <dbReference type="Proteomes" id="UP000253410"/>
    </source>
</evidence>
<accession>A0A365Y0V5</accession>
<sequence length="83" mass="9270">MEGFRISNNFDKSMLVIFEPIGDTFWLPSGEELKIVPYDKGAGLGTDCLDVKFSANNGEPCVVIWAETHKFSAYHQGKQVNVM</sequence>
<dbReference type="AlphaFoldDB" id="A0A365Y0V5"/>
<dbReference type="RefSeq" id="WP_147243347.1">
    <property type="nucleotide sequence ID" value="NZ_QFFJ01000001.1"/>
</dbReference>
<comment type="caution">
    <text evidence="1">The sequence shown here is derived from an EMBL/GenBank/DDBJ whole genome shotgun (WGS) entry which is preliminary data.</text>
</comment>
<dbReference type="OrthoDB" id="680387at2"/>